<dbReference type="PROSITE" id="PS50297">
    <property type="entry name" value="ANK_REP_REGION"/>
    <property type="match status" value="1"/>
</dbReference>
<feature type="region of interest" description="Disordered" evidence="4">
    <location>
        <begin position="1"/>
        <end position="23"/>
    </location>
</feature>
<dbReference type="GO" id="GO:0051017">
    <property type="term" value="P:actin filament bundle assembly"/>
    <property type="evidence" value="ECO:0007669"/>
    <property type="project" value="TreeGrafter"/>
</dbReference>
<protein>
    <submittedName>
        <fullName evidence="5">Uncharacterized protein</fullName>
    </submittedName>
</protein>
<accession>A0A7R9VMD4</accession>
<dbReference type="InterPro" id="IPR036770">
    <property type="entry name" value="Ankyrin_rpt-contain_sf"/>
</dbReference>
<dbReference type="SUPFAM" id="SSF48403">
    <property type="entry name" value="Ankyrin repeat"/>
    <property type="match status" value="1"/>
</dbReference>
<evidence type="ECO:0000256" key="2">
    <source>
        <dbReference type="ARBA" id="ARBA00023043"/>
    </source>
</evidence>
<evidence type="ECO:0000256" key="3">
    <source>
        <dbReference type="PROSITE-ProRule" id="PRU00023"/>
    </source>
</evidence>
<dbReference type="AlphaFoldDB" id="A0A7R9VMD4"/>
<reference evidence="5" key="1">
    <citation type="submission" date="2021-01" db="EMBL/GenBank/DDBJ databases">
        <authorList>
            <person name="Corre E."/>
            <person name="Pelletier E."/>
            <person name="Niang G."/>
            <person name="Scheremetjew M."/>
            <person name="Finn R."/>
            <person name="Kale V."/>
            <person name="Holt S."/>
            <person name="Cochrane G."/>
            <person name="Meng A."/>
            <person name="Brown T."/>
            <person name="Cohen L."/>
        </authorList>
    </citation>
    <scope>NUCLEOTIDE SEQUENCE</scope>
    <source>
        <strain evidence="5">CCMP147</strain>
    </source>
</reference>
<dbReference type="Gene3D" id="1.25.40.20">
    <property type="entry name" value="Ankyrin repeat-containing domain"/>
    <property type="match status" value="1"/>
</dbReference>
<feature type="compositionally biased region" description="Basic and acidic residues" evidence="4">
    <location>
        <begin position="14"/>
        <end position="23"/>
    </location>
</feature>
<dbReference type="InterPro" id="IPR052420">
    <property type="entry name" value="Espin/Espin-like"/>
</dbReference>
<dbReference type="PANTHER" id="PTHR24153">
    <property type="entry name" value="ESPIN"/>
    <property type="match status" value="1"/>
</dbReference>
<evidence type="ECO:0000256" key="4">
    <source>
        <dbReference type="SAM" id="MobiDB-lite"/>
    </source>
</evidence>
<dbReference type="PROSITE" id="PS50088">
    <property type="entry name" value="ANK_REPEAT"/>
    <property type="match status" value="1"/>
</dbReference>
<evidence type="ECO:0000256" key="1">
    <source>
        <dbReference type="ARBA" id="ARBA00022737"/>
    </source>
</evidence>
<sequence length="183" mass="19969">MAMVGSSLMMVSDKSLESSDNDDARGKAYAFRCAENRQWGSLRDLMARPESAQLGSLEDVDADGRTLLHVVCSNEPPLDVVKSVTNAFPTMTDAADAIARRTPLHVAVASGASTEVVKFLVESGPECTTRKDADGKTPLVLVTQEIGRIDDELELRHEDELEIERRLLYLCDLAESLVPLAVH</sequence>
<dbReference type="Pfam" id="PF12796">
    <property type="entry name" value="Ank_2"/>
    <property type="match status" value="1"/>
</dbReference>
<dbReference type="GO" id="GO:0005737">
    <property type="term" value="C:cytoplasm"/>
    <property type="evidence" value="ECO:0007669"/>
    <property type="project" value="TreeGrafter"/>
</dbReference>
<keyword evidence="1" id="KW-0677">Repeat</keyword>
<organism evidence="5">
    <name type="scientific">Pseudictyota dubia</name>
    <dbReference type="NCBI Taxonomy" id="2749911"/>
    <lineage>
        <taxon>Eukaryota</taxon>
        <taxon>Sar</taxon>
        <taxon>Stramenopiles</taxon>
        <taxon>Ochrophyta</taxon>
        <taxon>Bacillariophyta</taxon>
        <taxon>Mediophyceae</taxon>
        <taxon>Biddulphiophycidae</taxon>
        <taxon>Eupodiscales</taxon>
        <taxon>Odontellaceae</taxon>
        <taxon>Pseudictyota</taxon>
    </lineage>
</organism>
<dbReference type="SMART" id="SM00248">
    <property type="entry name" value="ANK"/>
    <property type="match status" value="2"/>
</dbReference>
<proteinExistence type="predicted"/>
<dbReference type="PANTHER" id="PTHR24153:SF8">
    <property type="entry name" value="FORKED, ISOFORM F"/>
    <property type="match status" value="1"/>
</dbReference>
<dbReference type="InterPro" id="IPR002110">
    <property type="entry name" value="Ankyrin_rpt"/>
</dbReference>
<feature type="repeat" description="ANK" evidence="3">
    <location>
        <begin position="99"/>
        <end position="132"/>
    </location>
</feature>
<evidence type="ECO:0000313" key="5">
    <source>
        <dbReference type="EMBL" id="CAD8299439.1"/>
    </source>
</evidence>
<dbReference type="EMBL" id="HBED01008987">
    <property type="protein sequence ID" value="CAD8299439.1"/>
    <property type="molecule type" value="Transcribed_RNA"/>
</dbReference>
<gene>
    <name evidence="5" type="ORF">TDUB1175_LOCUS4429</name>
</gene>
<name>A0A7R9VMD4_9STRA</name>
<dbReference type="GO" id="GO:0051015">
    <property type="term" value="F:actin filament binding"/>
    <property type="evidence" value="ECO:0007669"/>
    <property type="project" value="TreeGrafter"/>
</dbReference>
<keyword evidence="2 3" id="KW-0040">ANK repeat</keyword>